<evidence type="ECO:0000313" key="4">
    <source>
        <dbReference type="EMBL" id="MCI10091.1"/>
    </source>
</evidence>
<sequence length="114" mass="13267">MEDKCPDKMPNIKPQSKLKDEDNSNQDKGIRCFECEGFGHLRPECPTYLKRQKRGMTSTLSDSDEENEKETGNKAFTGKCETSSDPSYEYLTNEDMTKRNKHLSVKWEEYCLLE</sequence>
<evidence type="ECO:0000256" key="2">
    <source>
        <dbReference type="SAM" id="MobiDB-lite"/>
    </source>
</evidence>
<keyword evidence="4" id="KW-0378">Hydrolase</keyword>
<dbReference type="GO" id="GO:0003676">
    <property type="term" value="F:nucleic acid binding"/>
    <property type="evidence" value="ECO:0007669"/>
    <property type="project" value="InterPro"/>
</dbReference>
<dbReference type="GO" id="GO:0006508">
    <property type="term" value="P:proteolysis"/>
    <property type="evidence" value="ECO:0007669"/>
    <property type="project" value="UniProtKB-KW"/>
</dbReference>
<comment type="caution">
    <text evidence="4">The sequence shown here is derived from an EMBL/GenBank/DDBJ whole genome shotgun (WGS) entry which is preliminary data.</text>
</comment>
<keyword evidence="4" id="KW-0645">Protease</keyword>
<name>A0A392PD78_9FABA</name>
<reference evidence="4 5" key="1">
    <citation type="journal article" date="2018" name="Front. Plant Sci.">
        <title>Red Clover (Trifolium pratense) and Zigzag Clover (T. medium) - A Picture of Genomic Similarities and Differences.</title>
        <authorList>
            <person name="Dluhosova J."/>
            <person name="Istvanek J."/>
            <person name="Nedelnik J."/>
            <person name="Repkova J."/>
        </authorList>
    </citation>
    <scope>NUCLEOTIDE SEQUENCE [LARGE SCALE GENOMIC DNA]</scope>
    <source>
        <strain evidence="5">cv. 10/8</strain>
        <tissue evidence="4">Leaf</tissue>
    </source>
</reference>
<evidence type="ECO:0000259" key="3">
    <source>
        <dbReference type="PROSITE" id="PS50158"/>
    </source>
</evidence>
<accession>A0A392PD78</accession>
<keyword evidence="5" id="KW-1185">Reference proteome</keyword>
<evidence type="ECO:0000256" key="1">
    <source>
        <dbReference type="PROSITE-ProRule" id="PRU00047"/>
    </source>
</evidence>
<evidence type="ECO:0000313" key="5">
    <source>
        <dbReference type="Proteomes" id="UP000265520"/>
    </source>
</evidence>
<organism evidence="4 5">
    <name type="scientific">Trifolium medium</name>
    <dbReference type="NCBI Taxonomy" id="97028"/>
    <lineage>
        <taxon>Eukaryota</taxon>
        <taxon>Viridiplantae</taxon>
        <taxon>Streptophyta</taxon>
        <taxon>Embryophyta</taxon>
        <taxon>Tracheophyta</taxon>
        <taxon>Spermatophyta</taxon>
        <taxon>Magnoliopsida</taxon>
        <taxon>eudicotyledons</taxon>
        <taxon>Gunneridae</taxon>
        <taxon>Pentapetalae</taxon>
        <taxon>rosids</taxon>
        <taxon>fabids</taxon>
        <taxon>Fabales</taxon>
        <taxon>Fabaceae</taxon>
        <taxon>Papilionoideae</taxon>
        <taxon>50 kb inversion clade</taxon>
        <taxon>NPAAA clade</taxon>
        <taxon>Hologalegina</taxon>
        <taxon>IRL clade</taxon>
        <taxon>Trifolieae</taxon>
        <taxon>Trifolium</taxon>
    </lineage>
</organism>
<feature type="region of interest" description="Disordered" evidence="2">
    <location>
        <begin position="1"/>
        <end position="25"/>
    </location>
</feature>
<dbReference type="InterPro" id="IPR001878">
    <property type="entry name" value="Znf_CCHC"/>
</dbReference>
<keyword evidence="1" id="KW-0862">Zinc</keyword>
<dbReference type="PROSITE" id="PS50158">
    <property type="entry name" value="ZF_CCHC"/>
    <property type="match status" value="1"/>
</dbReference>
<feature type="region of interest" description="Disordered" evidence="2">
    <location>
        <begin position="53"/>
        <end position="82"/>
    </location>
</feature>
<dbReference type="InterPro" id="IPR036875">
    <property type="entry name" value="Znf_CCHC_sf"/>
</dbReference>
<protein>
    <submittedName>
        <fullName evidence="4">Gag-protease polyprotein</fullName>
    </submittedName>
</protein>
<dbReference type="SUPFAM" id="SSF57756">
    <property type="entry name" value="Retrovirus zinc finger-like domains"/>
    <property type="match status" value="1"/>
</dbReference>
<dbReference type="GO" id="GO:0008233">
    <property type="term" value="F:peptidase activity"/>
    <property type="evidence" value="ECO:0007669"/>
    <property type="project" value="UniProtKB-KW"/>
</dbReference>
<dbReference type="GO" id="GO:0008270">
    <property type="term" value="F:zinc ion binding"/>
    <property type="evidence" value="ECO:0007669"/>
    <property type="project" value="UniProtKB-KW"/>
</dbReference>
<dbReference type="AlphaFoldDB" id="A0A392PD78"/>
<feature type="domain" description="CCHC-type" evidence="3">
    <location>
        <begin position="31"/>
        <end position="46"/>
    </location>
</feature>
<keyword evidence="1" id="KW-0863">Zinc-finger</keyword>
<dbReference type="Proteomes" id="UP000265520">
    <property type="component" value="Unassembled WGS sequence"/>
</dbReference>
<keyword evidence="1" id="KW-0479">Metal-binding</keyword>
<dbReference type="EMBL" id="LXQA010074996">
    <property type="protein sequence ID" value="MCI10091.1"/>
    <property type="molecule type" value="Genomic_DNA"/>
</dbReference>
<proteinExistence type="predicted"/>